<organism evidence="1 2">
    <name type="scientific">Candidatus Dojkabacteria bacterium</name>
    <dbReference type="NCBI Taxonomy" id="2099670"/>
    <lineage>
        <taxon>Bacteria</taxon>
        <taxon>Candidatus Dojkabacteria</taxon>
    </lineage>
</organism>
<dbReference type="InterPro" id="IPR023580">
    <property type="entry name" value="RNA_pol_su_RPB10"/>
</dbReference>
<keyword evidence="1" id="KW-0240">DNA-directed RNA polymerase</keyword>
<dbReference type="Proteomes" id="UP000321026">
    <property type="component" value="Unassembled WGS sequence"/>
</dbReference>
<name>A0A5C7J4L7_9BACT</name>
<reference evidence="1 2" key="1">
    <citation type="submission" date="2018-09" db="EMBL/GenBank/DDBJ databases">
        <title>Metagenome Assembled Genomes from an Advanced Water Purification Facility.</title>
        <authorList>
            <person name="Stamps B.W."/>
            <person name="Spear J.R."/>
        </authorList>
    </citation>
    <scope>NUCLEOTIDE SEQUENCE [LARGE SCALE GENOMIC DNA]</scope>
    <source>
        <strain evidence="1">Bin_63_2</strain>
    </source>
</reference>
<accession>A0A5C7J4L7</accession>
<sequence>MTILGPVVCLSCGIPVGEVYHEYRKLVKKGLTPADAFDKLGVLKLCCRSALHSTVSIANIV</sequence>
<dbReference type="AlphaFoldDB" id="A0A5C7J4L7"/>
<keyword evidence="1" id="KW-0548">Nucleotidyltransferase</keyword>
<evidence type="ECO:0000313" key="2">
    <source>
        <dbReference type="Proteomes" id="UP000321026"/>
    </source>
</evidence>
<dbReference type="InterPro" id="IPR000268">
    <property type="entry name" value="RPABC5/Rpb10"/>
</dbReference>
<keyword evidence="1" id="KW-0804">Transcription</keyword>
<dbReference type="EMBL" id="SSDS01000073">
    <property type="protein sequence ID" value="TXG76427.1"/>
    <property type="molecule type" value="Genomic_DNA"/>
</dbReference>
<keyword evidence="1" id="KW-0808">Transferase</keyword>
<dbReference type="GO" id="GO:0003899">
    <property type="term" value="F:DNA-directed RNA polymerase activity"/>
    <property type="evidence" value="ECO:0007669"/>
    <property type="project" value="UniProtKB-EC"/>
</dbReference>
<dbReference type="Pfam" id="PF01194">
    <property type="entry name" value="RNA_pol_N"/>
    <property type="match status" value="1"/>
</dbReference>
<comment type="caution">
    <text evidence="1">The sequence shown here is derived from an EMBL/GenBank/DDBJ whole genome shotgun (WGS) entry which is preliminary data.</text>
</comment>
<evidence type="ECO:0000313" key="1">
    <source>
        <dbReference type="EMBL" id="TXG76427.1"/>
    </source>
</evidence>
<dbReference type="GO" id="GO:0006351">
    <property type="term" value="P:DNA-templated transcription"/>
    <property type="evidence" value="ECO:0007669"/>
    <property type="project" value="InterPro"/>
</dbReference>
<dbReference type="Gene3D" id="1.10.10.60">
    <property type="entry name" value="Homeodomain-like"/>
    <property type="match status" value="1"/>
</dbReference>
<dbReference type="GO" id="GO:0000428">
    <property type="term" value="C:DNA-directed RNA polymerase complex"/>
    <property type="evidence" value="ECO:0007669"/>
    <property type="project" value="UniProtKB-KW"/>
</dbReference>
<dbReference type="SUPFAM" id="SSF46924">
    <property type="entry name" value="RNA polymerase subunit RPB10"/>
    <property type="match status" value="1"/>
</dbReference>
<dbReference type="EC" id="2.7.7.6" evidence="1"/>
<dbReference type="GO" id="GO:0003677">
    <property type="term" value="F:DNA binding"/>
    <property type="evidence" value="ECO:0007669"/>
    <property type="project" value="InterPro"/>
</dbReference>
<protein>
    <submittedName>
        <fullName evidence="1">DNA-directed RNA polymerase subunit N</fullName>
        <ecNumber evidence="1">2.7.7.6</ecNumber>
    </submittedName>
</protein>
<proteinExistence type="predicted"/>
<gene>
    <name evidence="1" type="ORF">E6Q11_04705</name>
</gene>